<evidence type="ECO:0000256" key="1">
    <source>
        <dbReference type="ARBA" id="ARBA00006158"/>
    </source>
</evidence>
<keyword evidence="3" id="KW-0941">Suppressor of RNA silencing</keyword>
<keyword evidence="9" id="KW-0238">DNA-binding</keyword>
<evidence type="ECO:0000256" key="2">
    <source>
        <dbReference type="ARBA" id="ARBA00017202"/>
    </source>
</evidence>
<dbReference type="RefSeq" id="YP_009224951.1">
    <property type="nucleotide sequence ID" value="NC_029088.1"/>
</dbReference>
<keyword evidence="7" id="KW-0863">Zinc-finger</keyword>
<evidence type="ECO:0000256" key="5">
    <source>
        <dbReference type="ARBA" id="ARBA00022632"/>
    </source>
</evidence>
<dbReference type="KEGG" id="vg:26796215"/>
<proteinExistence type="inferred from homology"/>
<dbReference type="GO" id="GO:0006355">
    <property type="term" value="P:regulation of DNA-templated transcription"/>
    <property type="evidence" value="ECO:0007669"/>
    <property type="project" value="InterPro"/>
</dbReference>
<keyword evidence="4" id="KW-0945">Host-virus interaction</keyword>
<dbReference type="Pfam" id="PF01623">
    <property type="entry name" value="Carla_C4"/>
    <property type="match status" value="1"/>
</dbReference>
<evidence type="ECO:0000256" key="7">
    <source>
        <dbReference type="ARBA" id="ARBA00022771"/>
    </source>
</evidence>
<dbReference type="Proteomes" id="UP000201549">
    <property type="component" value="Segment"/>
</dbReference>
<evidence type="ECO:0000256" key="4">
    <source>
        <dbReference type="ARBA" id="ARBA00022581"/>
    </source>
</evidence>
<evidence type="ECO:0000256" key="10">
    <source>
        <dbReference type="ARBA" id="ARBA00023280"/>
    </source>
</evidence>
<reference evidence="11 12" key="2">
    <citation type="journal article" date="2016" name="Virus Res.">
        <title>Evidence of sympatric speciation of elderberry carlaviruses.</title>
        <authorList>
            <person name="Ho T."/>
            <person name="Quito-Avila D."/>
            <person name="Keller K.E."/>
            <person name="Postman J.D."/>
            <person name="Martin R.R."/>
            <person name="Tzanetakis I.E."/>
        </authorList>
    </citation>
    <scope>NUCLEOTIDE SEQUENCE [LARGE SCALE GENOMIC DNA]</scope>
    <source>
        <strain evidence="11">EBCVD</strain>
    </source>
</reference>
<evidence type="ECO:0000256" key="3">
    <source>
        <dbReference type="ARBA" id="ARBA00022463"/>
    </source>
</evidence>
<sequence>MAGEHVQINPVVRALAEAFEVHCSTNNNYNYYSLCKRIVGLNKEVGTGRSNMAKRRRAAALGRSPRCGRVAPGFYFTTKCNGRTCFDAFGRRSELLRYIKFGQRKETDAPNDDANRPM</sequence>
<comment type="similarity">
    <text evidence="1">Belongs to the carlaviruses nucleic acid-binding protein family.</text>
</comment>
<dbReference type="GO" id="GO:0052170">
    <property type="term" value="P:symbiont-mediated suppression of host innate immune response"/>
    <property type="evidence" value="ECO:0007669"/>
    <property type="project" value="UniProtKB-KW"/>
</dbReference>
<reference evidence="11 12" key="1">
    <citation type="journal article" date="2014" name="Virology">
        <title>Development of a virus detection and discovery pipeline using next generation sequencing.</title>
        <authorList>
            <person name="Ho T."/>
            <person name="Tzanetakis I.E."/>
        </authorList>
    </citation>
    <scope>NUCLEOTIDE SEQUENCE [LARGE SCALE GENOMIC DNA]</scope>
    <source>
        <strain evidence="11">EBCVD</strain>
    </source>
</reference>
<keyword evidence="5" id="KW-1090">Inhibition of host innate immune response by virus</keyword>
<evidence type="ECO:0000313" key="12">
    <source>
        <dbReference type="Proteomes" id="UP000201549"/>
    </source>
</evidence>
<evidence type="ECO:0000256" key="8">
    <source>
        <dbReference type="ARBA" id="ARBA00022833"/>
    </source>
</evidence>
<keyword evidence="10" id="KW-0899">Viral immunoevasion</keyword>
<keyword evidence="12" id="KW-1185">Reference proteome</keyword>
<dbReference type="GeneID" id="26796215"/>
<name>A0A0A7M9D1_9VIRU</name>
<evidence type="ECO:0000256" key="9">
    <source>
        <dbReference type="ARBA" id="ARBA00023125"/>
    </source>
</evidence>
<dbReference type="OrthoDB" id="28055at10239"/>
<evidence type="ECO:0000256" key="6">
    <source>
        <dbReference type="ARBA" id="ARBA00022723"/>
    </source>
</evidence>
<evidence type="ECO:0000313" key="11">
    <source>
        <dbReference type="EMBL" id="AIZ76636.1"/>
    </source>
</evidence>
<organism evidence="11 12">
    <name type="scientific">Elderberry carlavirus D</name>
    <dbReference type="NCBI Taxonomy" id="1569055"/>
    <lineage>
        <taxon>Viruses</taxon>
        <taxon>Riboviria</taxon>
        <taxon>Orthornavirae</taxon>
        <taxon>Kitrinoviricota</taxon>
        <taxon>Alsuviricetes</taxon>
        <taxon>Tymovirales</taxon>
        <taxon>Betaflexiviridae</taxon>
        <taxon>Quinvirinae</taxon>
        <taxon>Carlavirus</taxon>
        <taxon>Carlavirus deltasambuci</taxon>
        <taxon>Sambucus virus D</taxon>
    </lineage>
</organism>
<accession>A0A0A7M9D1</accession>
<dbReference type="GO" id="GO:0008270">
    <property type="term" value="F:zinc ion binding"/>
    <property type="evidence" value="ECO:0007669"/>
    <property type="project" value="UniProtKB-KW"/>
</dbReference>
<dbReference type="GO" id="GO:0003677">
    <property type="term" value="F:DNA binding"/>
    <property type="evidence" value="ECO:0007669"/>
    <property type="project" value="UniProtKB-KW"/>
</dbReference>
<protein>
    <recommendedName>
        <fullName evidence="2">RNA silencing suppressor</fullName>
    </recommendedName>
</protein>
<dbReference type="EMBL" id="KJ572563">
    <property type="protein sequence ID" value="AIZ76636.1"/>
    <property type="molecule type" value="Genomic_RNA"/>
</dbReference>
<keyword evidence="8" id="KW-0862">Zinc</keyword>
<dbReference type="InterPro" id="IPR002568">
    <property type="entry name" value="Carla-bd"/>
</dbReference>
<keyword evidence="6" id="KW-0479">Metal-binding</keyword>